<dbReference type="OMA" id="ECRIRKM"/>
<dbReference type="GO" id="GO:0006281">
    <property type="term" value="P:DNA repair"/>
    <property type="evidence" value="ECO:0007669"/>
    <property type="project" value="TreeGrafter"/>
</dbReference>
<gene>
    <name evidence="6" type="ORF">SLOPH_1340</name>
</gene>
<dbReference type="InterPro" id="IPR001841">
    <property type="entry name" value="Znf_RING"/>
</dbReference>
<dbReference type="InParanoid" id="S7W781"/>
<keyword evidence="2 4" id="KW-0863">Zinc-finger</keyword>
<evidence type="ECO:0000256" key="3">
    <source>
        <dbReference type="ARBA" id="ARBA00022833"/>
    </source>
</evidence>
<evidence type="ECO:0000256" key="4">
    <source>
        <dbReference type="PROSITE-ProRule" id="PRU00175"/>
    </source>
</evidence>
<dbReference type="Pfam" id="PF17121">
    <property type="entry name" value="zf-C3HC4_5"/>
    <property type="match status" value="1"/>
</dbReference>
<feature type="domain" description="RING-type" evidence="5">
    <location>
        <begin position="6"/>
        <end position="49"/>
    </location>
</feature>
<dbReference type="SUPFAM" id="SSF57850">
    <property type="entry name" value="RING/U-box"/>
    <property type="match status" value="1"/>
</dbReference>
<reference evidence="7" key="1">
    <citation type="journal article" date="2013" name="PLoS Genet.">
        <title>The genome of Spraguea lophii and the basis of host-microsporidian interactions.</title>
        <authorList>
            <person name="Campbell S.E."/>
            <person name="Williams T.A."/>
            <person name="Yousuf A."/>
            <person name="Soanes D.M."/>
            <person name="Paszkiewicz K.H."/>
            <person name="Williams B.A.P."/>
        </authorList>
    </citation>
    <scope>NUCLEOTIDE SEQUENCE [LARGE SCALE GENOMIC DNA]</scope>
    <source>
        <strain evidence="7">42_110</strain>
    </source>
</reference>
<dbReference type="STRING" id="1358809.S7W781"/>
<evidence type="ECO:0000259" key="5">
    <source>
        <dbReference type="PROSITE" id="PS50089"/>
    </source>
</evidence>
<name>S7W781_SPRLO</name>
<dbReference type="VEuPathDB" id="MicrosporidiaDB:SLOPH_1340"/>
<dbReference type="Gene3D" id="3.30.40.10">
    <property type="entry name" value="Zinc/RING finger domain, C3HC4 (zinc finger)"/>
    <property type="match status" value="1"/>
</dbReference>
<sequence>MLENFCPQCKNDSYLKPNIKILISPCYHKMCDMCVSRIFAHGPAPCPECGVTIRKINFISQTFEDVETERECRIRKMVLKIFNKSEEHFKTLEEYDDYLEKIENVVFECKELKTDMEITNLLEKHKKDNDNYTKEMHESSSAEEDNENISVVDKKKKRLRLNRFLDEVAQSNKSYDELIKKLYNPEESTQIEEEFNPLKDIEEPVFKLTKKVHIPKSLEKENKAGGYTKAITMYKAIYSVFDSEI</sequence>
<dbReference type="GO" id="GO:0008270">
    <property type="term" value="F:zinc ion binding"/>
    <property type="evidence" value="ECO:0007669"/>
    <property type="project" value="UniProtKB-KW"/>
</dbReference>
<dbReference type="InterPro" id="IPR015877">
    <property type="entry name" value="MAT1_centre"/>
</dbReference>
<dbReference type="PANTHER" id="PTHR12683">
    <property type="entry name" value="CDK-ACTIVATING KINASE ASSEMBLY FACTOR MAT1"/>
    <property type="match status" value="1"/>
</dbReference>
<dbReference type="GO" id="GO:0005675">
    <property type="term" value="C:transcription factor TFIIH holo complex"/>
    <property type="evidence" value="ECO:0007669"/>
    <property type="project" value="TreeGrafter"/>
</dbReference>
<evidence type="ECO:0000256" key="2">
    <source>
        <dbReference type="ARBA" id="ARBA00022771"/>
    </source>
</evidence>
<proteinExistence type="predicted"/>
<dbReference type="AlphaFoldDB" id="S7W781"/>
<keyword evidence="1" id="KW-0479">Metal-binding</keyword>
<evidence type="ECO:0000313" key="7">
    <source>
        <dbReference type="Proteomes" id="UP000014978"/>
    </source>
</evidence>
<keyword evidence="7" id="KW-1185">Reference proteome</keyword>
<dbReference type="PANTHER" id="PTHR12683:SF13">
    <property type="entry name" value="CDK-ACTIVATING KINASE ASSEMBLY FACTOR MAT1"/>
    <property type="match status" value="1"/>
</dbReference>
<organism evidence="6 7">
    <name type="scientific">Spraguea lophii (strain 42_110)</name>
    <name type="common">Microsporidian parasite</name>
    <dbReference type="NCBI Taxonomy" id="1358809"/>
    <lineage>
        <taxon>Eukaryota</taxon>
        <taxon>Fungi</taxon>
        <taxon>Fungi incertae sedis</taxon>
        <taxon>Microsporidia</taxon>
        <taxon>Spragueidae</taxon>
        <taxon>Spraguea</taxon>
    </lineage>
</organism>
<dbReference type="Pfam" id="PF06391">
    <property type="entry name" value="MAT1"/>
    <property type="match status" value="1"/>
</dbReference>
<dbReference type="SMART" id="SM00184">
    <property type="entry name" value="RING"/>
    <property type="match status" value="1"/>
</dbReference>
<keyword evidence="3" id="KW-0862">Zinc</keyword>
<dbReference type="HOGENOM" id="CLU_048466_2_0_1"/>
<comment type="caution">
    <text evidence="6">The sequence shown here is derived from an EMBL/GenBank/DDBJ whole genome shotgun (WGS) entry which is preliminary data.</text>
</comment>
<dbReference type="Proteomes" id="UP000014978">
    <property type="component" value="Unassembled WGS sequence"/>
</dbReference>
<dbReference type="GO" id="GO:0006357">
    <property type="term" value="P:regulation of transcription by RNA polymerase II"/>
    <property type="evidence" value="ECO:0007669"/>
    <property type="project" value="TreeGrafter"/>
</dbReference>
<protein>
    <submittedName>
        <fullName evidence="6">MAT1 protein</fullName>
    </submittedName>
</protein>
<accession>S7W781</accession>
<dbReference type="OrthoDB" id="5963at2759"/>
<evidence type="ECO:0000313" key="6">
    <source>
        <dbReference type="EMBL" id="EPR78661.1"/>
    </source>
</evidence>
<dbReference type="EMBL" id="ATCN01000631">
    <property type="protein sequence ID" value="EPR78661.1"/>
    <property type="molecule type" value="Genomic_DNA"/>
</dbReference>
<evidence type="ECO:0000256" key="1">
    <source>
        <dbReference type="ARBA" id="ARBA00022723"/>
    </source>
</evidence>
<dbReference type="InterPro" id="IPR017907">
    <property type="entry name" value="Znf_RING_CS"/>
</dbReference>
<dbReference type="PROSITE" id="PS00518">
    <property type="entry name" value="ZF_RING_1"/>
    <property type="match status" value="1"/>
</dbReference>
<dbReference type="InterPro" id="IPR013083">
    <property type="entry name" value="Znf_RING/FYVE/PHD"/>
</dbReference>
<dbReference type="PROSITE" id="PS50089">
    <property type="entry name" value="ZF_RING_2"/>
    <property type="match status" value="1"/>
</dbReference>